<protein>
    <submittedName>
        <fullName evidence="1">Uncharacterized protein</fullName>
    </submittedName>
</protein>
<reference evidence="2" key="1">
    <citation type="journal article" date="2019" name="Int. J. Syst. Evol. Microbiol.">
        <title>The Global Catalogue of Microorganisms (GCM) 10K type strain sequencing project: providing services to taxonomists for standard genome sequencing and annotation.</title>
        <authorList>
            <consortium name="The Broad Institute Genomics Platform"/>
            <consortium name="The Broad Institute Genome Sequencing Center for Infectious Disease"/>
            <person name="Wu L."/>
            <person name="Ma J."/>
        </authorList>
    </citation>
    <scope>NUCLEOTIDE SEQUENCE [LARGE SCALE GENOMIC DNA]</scope>
    <source>
        <strain evidence="2">CGMCC 1.12966</strain>
    </source>
</reference>
<gene>
    <name evidence="1" type="ORF">GCM10017764_35660</name>
</gene>
<organism evidence="1 2">
    <name type="scientific">Sphingobacterium griseoflavum</name>
    <dbReference type="NCBI Taxonomy" id="1474952"/>
    <lineage>
        <taxon>Bacteria</taxon>
        <taxon>Pseudomonadati</taxon>
        <taxon>Bacteroidota</taxon>
        <taxon>Sphingobacteriia</taxon>
        <taxon>Sphingobacteriales</taxon>
        <taxon>Sphingobacteriaceae</taxon>
        <taxon>Sphingobacterium</taxon>
    </lineage>
</organism>
<evidence type="ECO:0000313" key="2">
    <source>
        <dbReference type="Proteomes" id="UP000620550"/>
    </source>
</evidence>
<keyword evidence="2" id="KW-1185">Reference proteome</keyword>
<evidence type="ECO:0000313" key="1">
    <source>
        <dbReference type="EMBL" id="GHE49530.1"/>
    </source>
</evidence>
<accession>A0ABQ3HZ45</accession>
<sequence length="55" mass="6383">MMHGSRIEIGKAEGSIFYTKNISIFVREIDQLSAEWSIADKPDNVYSFDYRARII</sequence>
<proteinExistence type="predicted"/>
<dbReference type="Proteomes" id="UP000620550">
    <property type="component" value="Unassembled WGS sequence"/>
</dbReference>
<comment type="caution">
    <text evidence="1">The sequence shown here is derived from an EMBL/GenBank/DDBJ whole genome shotgun (WGS) entry which is preliminary data.</text>
</comment>
<name>A0ABQ3HZ45_9SPHI</name>
<dbReference type="EMBL" id="BNAF01000020">
    <property type="protein sequence ID" value="GHE49530.1"/>
    <property type="molecule type" value="Genomic_DNA"/>
</dbReference>